<dbReference type="PANTHER" id="PTHR11351">
    <property type="entry name" value="ACYL-COA DESATURASE"/>
    <property type="match status" value="1"/>
</dbReference>
<dbReference type="PANTHER" id="PTHR11351:SF31">
    <property type="entry name" value="DESATURASE 1, ISOFORM A-RELATED"/>
    <property type="match status" value="1"/>
</dbReference>
<keyword evidence="11 12" id="KW-0275">Fatty acid biosynthesis</keyword>
<comment type="subcellular location">
    <subcellularLocation>
        <location evidence="1">Membrane</location>
        <topology evidence="1">Multi-pass membrane protein</topology>
    </subcellularLocation>
</comment>
<evidence type="ECO:0000256" key="12">
    <source>
        <dbReference type="RuleBase" id="RU000581"/>
    </source>
</evidence>
<dbReference type="InterPro" id="IPR015876">
    <property type="entry name" value="Acyl-CoA_DS"/>
</dbReference>
<reference evidence="15" key="1">
    <citation type="journal article" date="2004" name="Gene">
        <title>Desaturases from the spotted fireworm moth (Choristoneura parallela) shed light on the evolutionary origins of novel moth sex pheromone desaturases.</title>
        <authorList>
            <person name="Liu W."/>
            <person name="Rooney A.P."/>
            <person name="Xue B."/>
            <person name="Roelofs W.L."/>
        </authorList>
    </citation>
    <scope>NUCLEOTIDE SEQUENCE</scope>
</reference>
<dbReference type="Pfam" id="PF00487">
    <property type="entry name" value="FA_desaturase"/>
    <property type="match status" value="1"/>
</dbReference>
<sequence length="334" mass="38434">MAPNVEDMESDMPESEKWEKLVAPQAAPRKYEIIYTNLLTFGYGHIAGLYGLYLCFTSAKWQTVILAIILNEMAILGITAGAHRLWSHRSYKAAVPLQIILMIFNSLAFQNSAINWVRDHRMHHKYSDTDGDPHNASRGFFYSHVGWLLVKKHPEVKKRGKMIDMSDIYSNPVLRFQKKYAIPFIGMICFVLPTIIPMYFWGETLSNAWHITMLRYVFSLNSIFLVNSAAHLYGYRPYDKNILPAENKIALIACLGDSFHNYHHVFPWDYRASELGNIGMNWTAQFIDFFAWIGWAYDLKTASDENINSRMKRTGDGTDISGQKYSCESSEVLQ</sequence>
<keyword evidence="9" id="KW-0443">Lipid metabolism</keyword>
<feature type="transmembrane region" description="Helical" evidence="13">
    <location>
        <begin position="95"/>
        <end position="117"/>
    </location>
</feature>
<comment type="domain">
    <text evidence="12">The histidine box domains are involved in binding the catalytic metal ions.</text>
</comment>
<evidence type="ECO:0000256" key="4">
    <source>
        <dbReference type="ARBA" id="ARBA00022692"/>
    </source>
</evidence>
<evidence type="ECO:0000256" key="8">
    <source>
        <dbReference type="ARBA" id="ARBA00023004"/>
    </source>
</evidence>
<evidence type="ECO:0000256" key="13">
    <source>
        <dbReference type="SAM" id="Phobius"/>
    </source>
</evidence>
<feature type="transmembrane region" description="Helical" evidence="13">
    <location>
        <begin position="33"/>
        <end position="56"/>
    </location>
</feature>
<dbReference type="InterPro" id="IPR005804">
    <property type="entry name" value="FA_desaturase_dom"/>
</dbReference>
<comment type="similarity">
    <text evidence="2 12">Belongs to the fatty acid desaturase type 1 family.</text>
</comment>
<evidence type="ECO:0000256" key="7">
    <source>
        <dbReference type="ARBA" id="ARBA00023002"/>
    </source>
</evidence>
<feature type="domain" description="Fatty acid desaturase" evidence="14">
    <location>
        <begin position="60"/>
        <end position="267"/>
    </location>
</feature>
<evidence type="ECO:0000256" key="11">
    <source>
        <dbReference type="ARBA" id="ARBA00023160"/>
    </source>
</evidence>
<keyword evidence="5" id="KW-0276">Fatty acid metabolism</keyword>
<keyword evidence="6 13" id="KW-1133">Transmembrane helix</keyword>
<evidence type="ECO:0000256" key="1">
    <source>
        <dbReference type="ARBA" id="ARBA00004141"/>
    </source>
</evidence>
<feature type="transmembrane region" description="Helical" evidence="13">
    <location>
        <begin position="63"/>
        <end position="83"/>
    </location>
</feature>
<feature type="transmembrane region" description="Helical" evidence="13">
    <location>
        <begin position="213"/>
        <end position="233"/>
    </location>
</feature>
<keyword evidence="4 12" id="KW-0812">Transmembrane</keyword>
<evidence type="ECO:0000313" key="15">
    <source>
        <dbReference type="EMBL" id="AAQ12891.1"/>
    </source>
</evidence>
<accession>Q6A4M5</accession>
<dbReference type="EMBL" id="AF518014">
    <property type="protein sequence ID" value="AAQ12891.1"/>
    <property type="molecule type" value="mRNA"/>
</dbReference>
<dbReference type="PRINTS" id="PR00075">
    <property type="entry name" value="FACDDSATRASE"/>
</dbReference>
<organism evidence="15">
    <name type="scientific">Choristoneura parallela</name>
    <name type="common">Spotted fireworm moth</name>
    <dbReference type="NCBI Taxonomy" id="106495"/>
    <lineage>
        <taxon>Eukaryota</taxon>
        <taxon>Metazoa</taxon>
        <taxon>Ecdysozoa</taxon>
        <taxon>Arthropoda</taxon>
        <taxon>Hexapoda</taxon>
        <taxon>Insecta</taxon>
        <taxon>Pterygota</taxon>
        <taxon>Neoptera</taxon>
        <taxon>Endopterygota</taxon>
        <taxon>Lepidoptera</taxon>
        <taxon>Glossata</taxon>
        <taxon>Ditrysia</taxon>
        <taxon>Tortricoidea</taxon>
        <taxon>Tortricidae</taxon>
        <taxon>Tortricinae</taxon>
        <taxon>Choristoneura</taxon>
    </lineage>
</organism>
<dbReference type="GO" id="GO:0005506">
    <property type="term" value="F:iron ion binding"/>
    <property type="evidence" value="ECO:0007669"/>
    <property type="project" value="TreeGrafter"/>
</dbReference>
<evidence type="ECO:0000256" key="3">
    <source>
        <dbReference type="ARBA" id="ARBA00022516"/>
    </source>
</evidence>
<keyword evidence="7 12" id="KW-0560">Oxidoreductase</keyword>
<evidence type="ECO:0000256" key="6">
    <source>
        <dbReference type="ARBA" id="ARBA00022989"/>
    </source>
</evidence>
<name>Q6A4M5_CHOPR</name>
<dbReference type="CDD" id="cd03505">
    <property type="entry name" value="Delta9-FADS-like"/>
    <property type="match status" value="1"/>
</dbReference>
<dbReference type="GO" id="GO:0004768">
    <property type="term" value="F:stearoyl-CoA 9-desaturase activity"/>
    <property type="evidence" value="ECO:0007669"/>
    <property type="project" value="TreeGrafter"/>
</dbReference>
<keyword evidence="10 13" id="KW-0472">Membrane</keyword>
<dbReference type="GO" id="GO:0005789">
    <property type="term" value="C:endoplasmic reticulum membrane"/>
    <property type="evidence" value="ECO:0007669"/>
    <property type="project" value="TreeGrafter"/>
</dbReference>
<feature type="transmembrane region" description="Helical" evidence="13">
    <location>
        <begin position="180"/>
        <end position="201"/>
    </location>
</feature>
<proteinExistence type="evidence at transcript level"/>
<evidence type="ECO:0000256" key="10">
    <source>
        <dbReference type="ARBA" id="ARBA00023136"/>
    </source>
</evidence>
<dbReference type="AlphaFoldDB" id="Q6A4M5"/>
<dbReference type="GO" id="GO:0006636">
    <property type="term" value="P:unsaturated fatty acid biosynthetic process"/>
    <property type="evidence" value="ECO:0007669"/>
    <property type="project" value="TreeGrafter"/>
</dbReference>
<evidence type="ECO:0000256" key="2">
    <source>
        <dbReference type="ARBA" id="ARBA00009295"/>
    </source>
</evidence>
<evidence type="ECO:0000259" key="14">
    <source>
        <dbReference type="Pfam" id="PF00487"/>
    </source>
</evidence>
<keyword evidence="8" id="KW-0408">Iron</keyword>
<protein>
    <submittedName>
        <fullName evidence="15">E11-desaturase SFWGE11</fullName>
    </submittedName>
</protein>
<evidence type="ECO:0000256" key="5">
    <source>
        <dbReference type="ARBA" id="ARBA00022832"/>
    </source>
</evidence>
<keyword evidence="3 12" id="KW-0444">Lipid biosynthesis</keyword>
<comment type="cofactor">
    <cofactor evidence="12">
        <name>Fe(2+)</name>
        <dbReference type="ChEBI" id="CHEBI:29033"/>
    </cofactor>
</comment>
<dbReference type="SMR" id="Q6A4M5"/>
<evidence type="ECO:0000256" key="9">
    <source>
        <dbReference type="ARBA" id="ARBA00023098"/>
    </source>
</evidence>
<dbReference type="BRENDA" id="1.14.19.24">
    <property type="organism ID" value="14175"/>
</dbReference>